<reference evidence="2 3" key="2">
    <citation type="submission" date="2020-03" db="EMBL/GenBank/DDBJ databases">
        <authorList>
            <person name="Ichikawa N."/>
            <person name="Kimura A."/>
            <person name="Kitahashi Y."/>
            <person name="Uohara A."/>
        </authorList>
    </citation>
    <scope>NUCLEOTIDE SEQUENCE [LARGE SCALE GENOMIC DNA]</scope>
    <source>
        <strain evidence="2 3">NBRC 107702</strain>
    </source>
</reference>
<feature type="region of interest" description="Disordered" evidence="1">
    <location>
        <begin position="1"/>
        <end position="23"/>
    </location>
</feature>
<protein>
    <submittedName>
        <fullName evidence="2">Uncharacterized protein</fullName>
    </submittedName>
</protein>
<evidence type="ECO:0000313" key="3">
    <source>
        <dbReference type="Proteomes" id="UP000502508"/>
    </source>
</evidence>
<dbReference type="EMBL" id="AP022870">
    <property type="protein sequence ID" value="BCB81703.1"/>
    <property type="molecule type" value="Genomic_DNA"/>
</dbReference>
<evidence type="ECO:0000256" key="1">
    <source>
        <dbReference type="SAM" id="MobiDB-lite"/>
    </source>
</evidence>
<reference evidence="2 3" key="1">
    <citation type="submission" date="2020-03" db="EMBL/GenBank/DDBJ databases">
        <title>Whole genome shotgun sequence of Phytohabitans flavus NBRC 107702.</title>
        <authorList>
            <person name="Komaki H."/>
            <person name="Tamura T."/>
        </authorList>
    </citation>
    <scope>NUCLEOTIDE SEQUENCE [LARGE SCALE GENOMIC DNA]</scope>
    <source>
        <strain evidence="2 3">NBRC 107702</strain>
    </source>
</reference>
<name>A0A6F8Y6Q7_9ACTN</name>
<proteinExistence type="predicted"/>
<evidence type="ECO:0000313" key="2">
    <source>
        <dbReference type="EMBL" id="BCB81703.1"/>
    </source>
</evidence>
<sequence length="93" mass="10127">MTSTPETIRTVGQLRASGHRQRTVKEELRDNLLARMRDGSPRFPGIVGYDGTVLPEVERAILAGHDMVLLGERGRARPGSSAPWSGSSTSGRR</sequence>
<gene>
    <name evidence="2" type="ORF">Pflav_081130</name>
</gene>
<dbReference type="AlphaFoldDB" id="A0A6F8Y6Q7"/>
<organism evidence="2 3">
    <name type="scientific">Phytohabitans flavus</name>
    <dbReference type="NCBI Taxonomy" id="1076124"/>
    <lineage>
        <taxon>Bacteria</taxon>
        <taxon>Bacillati</taxon>
        <taxon>Actinomycetota</taxon>
        <taxon>Actinomycetes</taxon>
        <taxon>Micromonosporales</taxon>
        <taxon>Micromonosporaceae</taxon>
    </lineage>
</organism>
<feature type="compositionally biased region" description="Low complexity" evidence="1">
    <location>
        <begin position="79"/>
        <end position="93"/>
    </location>
</feature>
<accession>A0A6F8Y6Q7</accession>
<dbReference type="KEGG" id="pfla:Pflav_081130"/>
<feature type="region of interest" description="Disordered" evidence="1">
    <location>
        <begin position="73"/>
        <end position="93"/>
    </location>
</feature>
<keyword evidence="3" id="KW-1185">Reference proteome</keyword>
<dbReference type="Proteomes" id="UP000502508">
    <property type="component" value="Chromosome"/>
</dbReference>